<dbReference type="InterPro" id="IPR009003">
    <property type="entry name" value="Peptidase_S1_PA"/>
</dbReference>
<keyword evidence="4 8" id="KW-0812">Transmembrane</keyword>
<feature type="transmembrane region" description="Helical" evidence="8">
    <location>
        <begin position="6"/>
        <end position="21"/>
    </location>
</feature>
<dbReference type="Pfam" id="PF02674">
    <property type="entry name" value="Colicin_V"/>
    <property type="match status" value="1"/>
</dbReference>
<feature type="transmembrane region" description="Helical" evidence="8">
    <location>
        <begin position="57"/>
        <end position="78"/>
    </location>
</feature>
<dbReference type="GO" id="GO:0009403">
    <property type="term" value="P:toxin biosynthetic process"/>
    <property type="evidence" value="ECO:0007669"/>
    <property type="project" value="InterPro"/>
</dbReference>
<dbReference type="GO" id="GO:0006508">
    <property type="term" value="P:proteolysis"/>
    <property type="evidence" value="ECO:0007669"/>
    <property type="project" value="UniProtKB-KW"/>
</dbReference>
<protein>
    <submittedName>
        <fullName evidence="9">MarP family serine protease</fullName>
    </submittedName>
</protein>
<keyword evidence="7 8" id="KW-0472">Membrane</keyword>
<evidence type="ECO:0000256" key="3">
    <source>
        <dbReference type="ARBA" id="ARBA00022670"/>
    </source>
</evidence>
<keyword evidence="5" id="KW-0378">Hydrolase</keyword>
<dbReference type="Proteomes" id="UP000325516">
    <property type="component" value="Chromosome"/>
</dbReference>
<keyword evidence="6 8" id="KW-1133">Transmembrane helix</keyword>
<keyword evidence="3 9" id="KW-0645">Protease</keyword>
<dbReference type="RefSeq" id="WP_150925017.1">
    <property type="nucleotide sequence ID" value="NZ_CP044232.1"/>
</dbReference>
<evidence type="ECO:0000256" key="1">
    <source>
        <dbReference type="ARBA" id="ARBA00004141"/>
    </source>
</evidence>
<dbReference type="EMBL" id="CP044232">
    <property type="protein sequence ID" value="QEW03583.1"/>
    <property type="molecule type" value="Genomic_DNA"/>
</dbReference>
<dbReference type="Pfam" id="PF13365">
    <property type="entry name" value="Trypsin_2"/>
    <property type="match status" value="1"/>
</dbReference>
<dbReference type="SUPFAM" id="SSF50494">
    <property type="entry name" value="Trypsin-like serine proteases"/>
    <property type="match status" value="1"/>
</dbReference>
<dbReference type="InterPro" id="IPR001940">
    <property type="entry name" value="Peptidase_S1C"/>
</dbReference>
<reference evidence="10" key="1">
    <citation type="submission" date="2019-09" db="EMBL/GenBank/DDBJ databases">
        <title>Mumia zhuanghuii sp. nov. isolated from the intestinal contents of plateau pika (Ochotona curzoniae) in the Qinghai-Tibet plateau of China.</title>
        <authorList>
            <person name="Tian Z."/>
        </authorList>
    </citation>
    <scope>NUCLEOTIDE SEQUENCE [LARGE SCALE GENOMIC DNA]</scope>
    <source>
        <strain evidence="10">L-031</strain>
    </source>
</reference>
<name>A0A5J6L4X6_9MICO</name>
<dbReference type="InterPro" id="IPR047680">
    <property type="entry name" value="MarP-like"/>
</dbReference>
<evidence type="ECO:0000256" key="6">
    <source>
        <dbReference type="ARBA" id="ARBA00022989"/>
    </source>
</evidence>
<dbReference type="InterPro" id="IPR051201">
    <property type="entry name" value="Chloro_Bact_Ser_Proteases"/>
</dbReference>
<sequence length="390" mass="39231">MLLVDVLLIVLLVIAVVVGLRRGLLASVGLFAGLAAGALAAYWLMPVVGRWVPVAGWRTLAVAATGIFLLLVGAAIGSAVGRMLRRGADRIRLRIPERLLGAAVNLVAAVLAISFVGGALVSTGTPVVSSALASSTVLRTIDAGTPAPVRAALAQLRGSVFDEGLPTLGRLLEPVVTPETPDVALDDPSLTRAAQSVAKITGVAYACGITASGTGFAVAPDLVVTNAHVVAGVTQPVVELPGEAARDGRVVYFDPIDDLAVVAVDDLGAEPLTVAPTLAVGDAAVVQGYPHGGPFTSGPAQVVSVGTVAVPDISDSSAALREIYALAATVQPGNSGGPVLTTDGRVAGVVFARSDVGDDLGYAMTPAELNPVLAQLDAFDAAVPSGSCRR</sequence>
<proteinExistence type="inferred from homology"/>
<evidence type="ECO:0000313" key="10">
    <source>
        <dbReference type="Proteomes" id="UP000325516"/>
    </source>
</evidence>
<evidence type="ECO:0000256" key="4">
    <source>
        <dbReference type="ARBA" id="ARBA00022692"/>
    </source>
</evidence>
<evidence type="ECO:0000256" key="2">
    <source>
        <dbReference type="ARBA" id="ARBA00010541"/>
    </source>
</evidence>
<dbReference type="GO" id="GO:0016020">
    <property type="term" value="C:membrane"/>
    <property type="evidence" value="ECO:0007669"/>
    <property type="project" value="UniProtKB-SubCell"/>
</dbReference>
<dbReference type="InterPro" id="IPR003825">
    <property type="entry name" value="Colicin-V_CvpA"/>
</dbReference>
<dbReference type="InterPro" id="IPR043504">
    <property type="entry name" value="Peptidase_S1_PA_chymotrypsin"/>
</dbReference>
<feature type="transmembrane region" description="Helical" evidence="8">
    <location>
        <begin position="99"/>
        <end position="121"/>
    </location>
</feature>
<dbReference type="PRINTS" id="PR00834">
    <property type="entry name" value="PROTEASES2C"/>
</dbReference>
<dbReference type="PANTHER" id="PTHR43343:SF3">
    <property type="entry name" value="PROTEASE DO-LIKE 8, CHLOROPLASTIC"/>
    <property type="match status" value="1"/>
</dbReference>
<dbReference type="PANTHER" id="PTHR43343">
    <property type="entry name" value="PEPTIDASE S12"/>
    <property type="match status" value="1"/>
</dbReference>
<evidence type="ECO:0000256" key="8">
    <source>
        <dbReference type="SAM" id="Phobius"/>
    </source>
</evidence>
<evidence type="ECO:0000256" key="5">
    <source>
        <dbReference type="ARBA" id="ARBA00022801"/>
    </source>
</evidence>
<accession>A0A5J6L4X6</accession>
<evidence type="ECO:0000313" key="9">
    <source>
        <dbReference type="EMBL" id="QEW03583.1"/>
    </source>
</evidence>
<dbReference type="AlphaFoldDB" id="A0A5J6L4X6"/>
<dbReference type="KEGG" id="mlz:F6J85_11065"/>
<evidence type="ECO:0000256" key="7">
    <source>
        <dbReference type="ARBA" id="ARBA00023136"/>
    </source>
</evidence>
<organism evidence="9 10">
    <name type="scientific">Microbacterium lushaniae</name>
    <dbReference type="NCBI Taxonomy" id="2614639"/>
    <lineage>
        <taxon>Bacteria</taxon>
        <taxon>Bacillati</taxon>
        <taxon>Actinomycetota</taxon>
        <taxon>Actinomycetes</taxon>
        <taxon>Micrococcales</taxon>
        <taxon>Microbacteriaceae</taxon>
        <taxon>Microbacterium</taxon>
    </lineage>
</organism>
<comment type="subcellular location">
    <subcellularLocation>
        <location evidence="1">Membrane</location>
        <topology evidence="1">Multi-pass membrane protein</topology>
    </subcellularLocation>
</comment>
<dbReference type="GO" id="GO:0004252">
    <property type="term" value="F:serine-type endopeptidase activity"/>
    <property type="evidence" value="ECO:0007669"/>
    <property type="project" value="InterPro"/>
</dbReference>
<keyword evidence="10" id="KW-1185">Reference proteome</keyword>
<dbReference type="Gene3D" id="2.40.10.10">
    <property type="entry name" value="Trypsin-like serine proteases"/>
    <property type="match status" value="2"/>
</dbReference>
<feature type="transmembrane region" description="Helical" evidence="8">
    <location>
        <begin position="28"/>
        <end position="45"/>
    </location>
</feature>
<comment type="similarity">
    <text evidence="2">Belongs to the peptidase S1C family.</text>
</comment>
<dbReference type="NCBIfam" id="NF033740">
    <property type="entry name" value="MarP_fam_protase"/>
    <property type="match status" value="1"/>
</dbReference>
<gene>
    <name evidence="9" type="ORF">F6J85_11065</name>
</gene>